<keyword evidence="2" id="KW-0131">Cell cycle</keyword>
<accession>A0A7W0HQP4</accession>
<proteinExistence type="predicted"/>
<dbReference type="Gene3D" id="3.30.70.3040">
    <property type="match status" value="1"/>
</dbReference>
<name>A0A7W0HQP4_9ACTN</name>
<comment type="caution">
    <text evidence="2">The sequence shown here is derived from an EMBL/GenBank/DDBJ whole genome shotgun (WGS) entry which is preliminary data.</text>
</comment>
<dbReference type="GO" id="GO:0051301">
    <property type="term" value="P:cell division"/>
    <property type="evidence" value="ECO:0007669"/>
    <property type="project" value="UniProtKB-KW"/>
</dbReference>
<evidence type="ECO:0000313" key="3">
    <source>
        <dbReference type="Proteomes" id="UP000530928"/>
    </source>
</evidence>
<dbReference type="InterPro" id="IPR040690">
    <property type="entry name" value="FtsX_ECD"/>
</dbReference>
<feature type="domain" description="FtsX extracellular" evidence="1">
    <location>
        <begin position="17"/>
        <end position="98"/>
    </location>
</feature>
<keyword evidence="2" id="KW-0132">Cell division</keyword>
<protein>
    <submittedName>
        <fullName evidence="2">Cell division protein FtsX</fullName>
    </submittedName>
</protein>
<keyword evidence="3" id="KW-1185">Reference proteome</keyword>
<reference evidence="2 3" key="1">
    <citation type="submission" date="2020-07" db="EMBL/GenBank/DDBJ databases">
        <title>Genomic Encyclopedia of Type Strains, Phase IV (KMG-IV): sequencing the most valuable type-strain genomes for metagenomic binning, comparative biology and taxonomic classification.</title>
        <authorList>
            <person name="Goeker M."/>
        </authorList>
    </citation>
    <scope>NUCLEOTIDE SEQUENCE [LARGE SCALE GENOMIC DNA]</scope>
    <source>
        <strain evidence="2 3">DSM 45533</strain>
    </source>
</reference>
<dbReference type="EMBL" id="JACDUR010000003">
    <property type="protein sequence ID" value="MBA2892090.1"/>
    <property type="molecule type" value="Genomic_DNA"/>
</dbReference>
<organism evidence="2 3">
    <name type="scientific">Nonomuraea soli</name>
    <dbReference type="NCBI Taxonomy" id="1032476"/>
    <lineage>
        <taxon>Bacteria</taxon>
        <taxon>Bacillati</taxon>
        <taxon>Actinomycetota</taxon>
        <taxon>Actinomycetes</taxon>
        <taxon>Streptosporangiales</taxon>
        <taxon>Streptosporangiaceae</taxon>
        <taxon>Nonomuraea</taxon>
    </lineage>
</organism>
<evidence type="ECO:0000313" key="2">
    <source>
        <dbReference type="EMBL" id="MBA2892090.1"/>
    </source>
</evidence>
<dbReference type="Pfam" id="PF18075">
    <property type="entry name" value="FtsX_ECD"/>
    <property type="match status" value="1"/>
</dbReference>
<dbReference type="RefSeq" id="WP_181610819.1">
    <property type="nucleotide sequence ID" value="NZ_BAABAM010000002.1"/>
</dbReference>
<dbReference type="AlphaFoldDB" id="A0A7W0HQP4"/>
<gene>
    <name evidence="2" type="ORF">HNR30_003431</name>
</gene>
<evidence type="ECO:0000259" key="1">
    <source>
        <dbReference type="Pfam" id="PF18075"/>
    </source>
</evidence>
<dbReference type="Proteomes" id="UP000530928">
    <property type="component" value="Unassembled WGS sequence"/>
</dbReference>
<sequence>MFLCHRGSAEHSCGGRSATPTQLQAIHHYLELQPDVRSIVFEGQAQAFANLQGTEAGERLPKVPGPADMTESFRLTLRAGASSRALRDQVGGMPGVSRIVDHRCDPGAIPAEQCG</sequence>